<organism evidence="1">
    <name type="scientific">Eutreptiella gymnastica</name>
    <dbReference type="NCBI Taxonomy" id="73025"/>
    <lineage>
        <taxon>Eukaryota</taxon>
        <taxon>Discoba</taxon>
        <taxon>Euglenozoa</taxon>
        <taxon>Euglenida</taxon>
        <taxon>Spirocuta</taxon>
        <taxon>Euglenophyceae</taxon>
        <taxon>Eutreptiales</taxon>
        <taxon>Eutreptiaceae</taxon>
        <taxon>Eutreptiella</taxon>
    </lineage>
</organism>
<proteinExistence type="predicted"/>
<sequence length="116" mass="12618">MIFLLHRVAHGEDALLACSSHALGSNPFFWSARSLCSCVLALPVTSLPAAKQWHLMSSWGPNSDAHRAEHLSLGSASCVWVPLSDLDPMPSPYFCSVHTMLAGVYLSLHPPLYTVM</sequence>
<evidence type="ECO:0000313" key="1">
    <source>
        <dbReference type="EMBL" id="CAD9001866.1"/>
    </source>
</evidence>
<reference evidence="1" key="1">
    <citation type="submission" date="2021-01" db="EMBL/GenBank/DDBJ databases">
        <authorList>
            <person name="Corre E."/>
            <person name="Pelletier E."/>
            <person name="Niang G."/>
            <person name="Scheremetjew M."/>
            <person name="Finn R."/>
            <person name="Kale V."/>
            <person name="Holt S."/>
            <person name="Cochrane G."/>
            <person name="Meng A."/>
            <person name="Brown T."/>
            <person name="Cohen L."/>
        </authorList>
    </citation>
    <scope>NUCLEOTIDE SEQUENCE</scope>
    <source>
        <strain evidence="1">NIES-381</strain>
    </source>
</reference>
<accession>A0A7S1N802</accession>
<gene>
    <name evidence="1" type="ORF">EGYM00392_LOCUS12947</name>
</gene>
<dbReference type="EMBL" id="HBGA01035565">
    <property type="protein sequence ID" value="CAD9001866.1"/>
    <property type="molecule type" value="Transcribed_RNA"/>
</dbReference>
<protein>
    <submittedName>
        <fullName evidence="1">Uncharacterized protein</fullName>
    </submittedName>
</protein>
<name>A0A7S1N802_9EUGL</name>
<dbReference type="AlphaFoldDB" id="A0A7S1N802"/>